<evidence type="ECO:0000256" key="3">
    <source>
        <dbReference type="ARBA" id="ARBA00022989"/>
    </source>
</evidence>
<comment type="caution">
    <text evidence="7">The sequence shown here is derived from an EMBL/GenBank/DDBJ whole genome shotgun (WGS) entry which is preliminary data.</text>
</comment>
<dbReference type="InterPro" id="IPR036259">
    <property type="entry name" value="MFS_trans_sf"/>
</dbReference>
<keyword evidence="4 5" id="KW-0472">Membrane</keyword>
<feature type="transmembrane region" description="Helical" evidence="5">
    <location>
        <begin position="356"/>
        <end position="373"/>
    </location>
</feature>
<dbReference type="GO" id="GO:0016020">
    <property type="term" value="C:membrane"/>
    <property type="evidence" value="ECO:0007669"/>
    <property type="project" value="UniProtKB-SubCell"/>
</dbReference>
<dbReference type="Pfam" id="PF07690">
    <property type="entry name" value="MFS_1"/>
    <property type="match status" value="1"/>
</dbReference>
<dbReference type="EMBL" id="LFWZ01000003">
    <property type="protein sequence ID" value="KON31504.1"/>
    <property type="molecule type" value="Genomic_DNA"/>
</dbReference>
<dbReference type="SUPFAM" id="SSF103473">
    <property type="entry name" value="MFS general substrate transporter"/>
    <property type="match status" value="1"/>
</dbReference>
<dbReference type="PROSITE" id="PS00216">
    <property type="entry name" value="SUGAR_TRANSPORT_1"/>
    <property type="match status" value="1"/>
</dbReference>
<feature type="transmembrane region" description="Helical" evidence="5">
    <location>
        <begin position="140"/>
        <end position="165"/>
    </location>
</feature>
<evidence type="ECO:0000313" key="8">
    <source>
        <dbReference type="Proteomes" id="UP000037210"/>
    </source>
</evidence>
<evidence type="ECO:0000313" key="7">
    <source>
        <dbReference type="EMBL" id="KON31504.1"/>
    </source>
</evidence>
<comment type="subcellular location">
    <subcellularLocation>
        <location evidence="1">Membrane</location>
        <topology evidence="1">Multi-pass membrane protein</topology>
    </subcellularLocation>
</comment>
<reference evidence="7 8" key="1">
    <citation type="submission" date="2015-06" db="EMBL/GenBank/DDBJ databases">
        <title>New insights into the roles of widespread benthic archaea in carbon and nitrogen cycling.</title>
        <authorList>
            <person name="Lazar C.S."/>
            <person name="Baker B.J."/>
            <person name="Seitz K.W."/>
            <person name="Hyde A.S."/>
            <person name="Dick G.J."/>
            <person name="Hinrichs K.-U."/>
            <person name="Teske A.P."/>
        </authorList>
    </citation>
    <scope>NUCLEOTIDE SEQUENCE [LARGE SCALE GENOMIC DNA]</scope>
    <source>
        <strain evidence="7">DG-45</strain>
    </source>
</reference>
<dbReference type="GO" id="GO:0022857">
    <property type="term" value="F:transmembrane transporter activity"/>
    <property type="evidence" value="ECO:0007669"/>
    <property type="project" value="InterPro"/>
</dbReference>
<accession>A0A0M0BSV4</accession>
<gene>
    <name evidence="7" type="ORF">AC482_00500</name>
</gene>
<dbReference type="Proteomes" id="UP000037210">
    <property type="component" value="Unassembled WGS sequence"/>
</dbReference>
<protein>
    <recommendedName>
        <fullName evidence="6">Major facilitator superfamily (MFS) profile domain-containing protein</fullName>
    </recommendedName>
</protein>
<organism evidence="7 8">
    <name type="scientific">miscellaneous Crenarchaeota group-15 archaeon DG-45</name>
    <dbReference type="NCBI Taxonomy" id="1685127"/>
    <lineage>
        <taxon>Archaea</taxon>
        <taxon>Candidatus Bathyarchaeota</taxon>
        <taxon>MCG-15</taxon>
    </lineage>
</organism>
<keyword evidence="2 5" id="KW-0812">Transmembrane</keyword>
<name>A0A0M0BSV4_9ARCH</name>
<evidence type="ECO:0000256" key="5">
    <source>
        <dbReference type="SAM" id="Phobius"/>
    </source>
</evidence>
<feature type="transmembrane region" description="Helical" evidence="5">
    <location>
        <begin position="177"/>
        <end position="197"/>
    </location>
</feature>
<dbReference type="InterPro" id="IPR020846">
    <property type="entry name" value="MFS_dom"/>
</dbReference>
<dbReference type="InterPro" id="IPR005829">
    <property type="entry name" value="Sugar_transporter_CS"/>
</dbReference>
<evidence type="ECO:0000256" key="4">
    <source>
        <dbReference type="ARBA" id="ARBA00023136"/>
    </source>
</evidence>
<dbReference type="CDD" id="cd17325">
    <property type="entry name" value="MFS_MdtG_SLC18_like"/>
    <property type="match status" value="1"/>
</dbReference>
<feature type="domain" description="Major facilitator superfamily (MFS) profile" evidence="6">
    <location>
        <begin position="1"/>
        <end position="405"/>
    </location>
</feature>
<feature type="transmembrane region" description="Helical" evidence="5">
    <location>
        <begin position="81"/>
        <end position="104"/>
    </location>
</feature>
<dbReference type="InterPro" id="IPR011701">
    <property type="entry name" value="MFS"/>
</dbReference>
<evidence type="ECO:0000256" key="1">
    <source>
        <dbReference type="ARBA" id="ARBA00004141"/>
    </source>
</evidence>
<dbReference type="PROSITE" id="PS50850">
    <property type="entry name" value="MFS"/>
    <property type="match status" value="1"/>
</dbReference>
<dbReference type="PANTHER" id="PTHR23518:SF2">
    <property type="entry name" value="MAJOR FACILITATOR SUPERFAMILY TRANSPORTER"/>
    <property type="match status" value="1"/>
</dbReference>
<dbReference type="AlphaFoldDB" id="A0A0M0BSV4"/>
<dbReference type="PANTHER" id="PTHR23518">
    <property type="entry name" value="C-METHYLTRANSFERASE"/>
    <property type="match status" value="1"/>
</dbReference>
<proteinExistence type="predicted"/>
<dbReference type="Gene3D" id="1.20.1250.20">
    <property type="entry name" value="MFS general substrate transporter like domains"/>
    <property type="match status" value="2"/>
</dbReference>
<evidence type="ECO:0000259" key="6">
    <source>
        <dbReference type="PROSITE" id="PS50850"/>
    </source>
</evidence>
<sequence>MRSAENLSAFLRGMPSNLKVMVARSSIANFVLNVNPYNSLYILALGATGTQLGLLNSIGLALSSVFALLTGWVSDRADRKTVYLMGATIGLIVPLIYGVAWSWVWLVPAFVLYGLSDGVTQPPWAAMYANSIKDRRRGTVYGLVNVFALAPILFASLIGGAIVSLSGGLTATGIRPVYWLQFALLSGSLVMVFRFLAGARRPGSRRAPPSLRDMMDDYREVLRAKGVRSWVLMKSLGSISIGMAGPFWMVYAAVVHNASAMTIAYMVTARSATQILSSPLSGRLVDAVGRKKMIICGRAIMYLATAMFLAGGGGLILILSWVLMGVNDATGIAWSAEEVELVRPDQRSRMTAMSHGAFNALAVPASILGGFLWDNVSPLYPFILMVLVDGLMRMPIIYYHVPESNKHSAEADAELDQGFSTD</sequence>
<feature type="transmembrane region" description="Helical" evidence="5">
    <location>
        <begin position="379"/>
        <end position="399"/>
    </location>
</feature>
<evidence type="ECO:0000256" key="2">
    <source>
        <dbReference type="ARBA" id="ARBA00022692"/>
    </source>
</evidence>
<feature type="transmembrane region" description="Helical" evidence="5">
    <location>
        <begin position="40"/>
        <end position="69"/>
    </location>
</feature>
<feature type="transmembrane region" description="Helical" evidence="5">
    <location>
        <begin position="299"/>
        <end position="323"/>
    </location>
</feature>
<keyword evidence="3 5" id="KW-1133">Transmembrane helix</keyword>